<dbReference type="SUPFAM" id="SSF69279">
    <property type="entry name" value="Phage tail proteins"/>
    <property type="match status" value="1"/>
</dbReference>
<keyword evidence="2" id="KW-1185">Reference proteome</keyword>
<evidence type="ECO:0000313" key="2">
    <source>
        <dbReference type="Proteomes" id="UP000239939"/>
    </source>
</evidence>
<gene>
    <name evidence="1" type="ORF">XpopCFBP1817_05555</name>
</gene>
<dbReference type="EMBL" id="MDEJ01000022">
    <property type="protein sequence ID" value="PPU97249.1"/>
    <property type="molecule type" value="Genomic_DNA"/>
</dbReference>
<evidence type="ECO:0000313" key="1">
    <source>
        <dbReference type="EMBL" id="PPU97249.1"/>
    </source>
</evidence>
<reference evidence="2" key="1">
    <citation type="submission" date="2016-08" db="EMBL/GenBank/DDBJ databases">
        <authorList>
            <person name="Merda D."/>
            <person name="Briand M."/>
            <person name="Taghouti G."/>
            <person name="Carrere S."/>
            <person name="Gouzy J."/>
            <person name="Portier P."/>
            <person name="Jacques M.-A."/>
            <person name="Fischer-Le Saux M."/>
        </authorList>
    </citation>
    <scope>NUCLEOTIDE SEQUENCE [LARGE SCALE GENOMIC DNA]</scope>
    <source>
        <strain evidence="2">CFBP1817</strain>
    </source>
</reference>
<dbReference type="Gene3D" id="2.30.110.50">
    <property type="match status" value="1"/>
</dbReference>
<sequence length="196" mass="21800">MAQGMSVMDALVTRSTALAQLNDAQRLHRLELPQAPAVIVECWQGREQLSQGVDLWVDVLSTDADLPLDDWLAQRATLYTRDARGGEIVRSFLVNEAALLGSDGGLARYRVRLVGWTWWLSQGRHSRVFQERTLIEILEEVFAGYAPQAHWRWSAEVTGFLSAARAQLLRAVPRERLGVCATPAGRRRPGLAAGAR</sequence>
<proteinExistence type="predicted"/>
<dbReference type="Proteomes" id="UP000239939">
    <property type="component" value="Unassembled WGS sequence"/>
</dbReference>
<name>A0A2S7EVS8_9XANT</name>
<protein>
    <submittedName>
        <fullName evidence="1">Uncharacterized protein</fullName>
    </submittedName>
</protein>
<dbReference type="AlphaFoldDB" id="A0A2S7EVS8"/>
<comment type="caution">
    <text evidence="1">The sequence shown here is derived from an EMBL/GenBank/DDBJ whole genome shotgun (WGS) entry which is preliminary data.</text>
</comment>
<organism evidence="1 2">
    <name type="scientific">Xanthomonas populi</name>
    <dbReference type="NCBI Taxonomy" id="53414"/>
    <lineage>
        <taxon>Bacteria</taxon>
        <taxon>Pseudomonadati</taxon>
        <taxon>Pseudomonadota</taxon>
        <taxon>Gammaproteobacteria</taxon>
        <taxon>Lysobacterales</taxon>
        <taxon>Lysobacteraceae</taxon>
        <taxon>Xanthomonas</taxon>
    </lineage>
</organism>
<dbReference type="Gene3D" id="3.55.50.10">
    <property type="entry name" value="Baseplate protein-like domains"/>
    <property type="match status" value="1"/>
</dbReference>
<accession>A0A2S7EVS8</accession>
<dbReference type="Pfam" id="PF05954">
    <property type="entry name" value="Phage_GPD"/>
    <property type="match status" value="1"/>
</dbReference>